<organism evidence="1 2">
    <name type="scientific">Penicillium nordicum</name>
    <dbReference type="NCBI Taxonomy" id="229535"/>
    <lineage>
        <taxon>Eukaryota</taxon>
        <taxon>Fungi</taxon>
        <taxon>Dikarya</taxon>
        <taxon>Ascomycota</taxon>
        <taxon>Pezizomycotina</taxon>
        <taxon>Eurotiomycetes</taxon>
        <taxon>Eurotiomycetidae</taxon>
        <taxon>Eurotiales</taxon>
        <taxon>Aspergillaceae</taxon>
        <taxon>Penicillium</taxon>
    </lineage>
</organism>
<sequence>MSEPNERNCSPEGLPLSVRRYTYRREDFTQIIDLELERLYRSMHSIKTTSNAIRNGGNLYASEEPEDMTEYIIFSIDPATHARDFLDPDIEPIRGICTTFDQTTNSMVVKMLLPEHAQLSIDISMAIREALGPMGLNKSIFDYGHTTLPIANGFKEPDASWVLRRPPRGSPRRPTVVLEISISETHAKLVRDASQWLDPIHGLANVVLAIKVDRRQPRFTIQRWQYDSARAAIKNVQTIEIIGSSKGDEVTVTALTGGPLIIPFHLFFLRPAEHHRREGDILIDEQELKEMAQFIWEIQFSD</sequence>
<dbReference type="EMBL" id="LHQQ01000050">
    <property type="protein sequence ID" value="KOS45007.1"/>
    <property type="molecule type" value="Genomic_DNA"/>
</dbReference>
<evidence type="ECO:0000313" key="2">
    <source>
        <dbReference type="Proteomes" id="UP000037696"/>
    </source>
</evidence>
<proteinExistence type="predicted"/>
<keyword evidence="2" id="KW-1185">Reference proteome</keyword>
<name>A0A0M8P7A0_9EURO</name>
<dbReference type="AlphaFoldDB" id="A0A0M8P7A0"/>
<comment type="caution">
    <text evidence="1">The sequence shown here is derived from an EMBL/GenBank/DDBJ whole genome shotgun (WGS) entry which is preliminary data.</text>
</comment>
<reference evidence="1 2" key="1">
    <citation type="submission" date="2015-08" db="EMBL/GenBank/DDBJ databases">
        <title>Genome sequencing of Penicillium nordicum.</title>
        <authorList>
            <person name="Nguyen H.D."/>
            <person name="Seifert K.A."/>
        </authorList>
    </citation>
    <scope>NUCLEOTIDE SEQUENCE [LARGE SCALE GENOMIC DNA]</scope>
    <source>
        <strain evidence="1 2">DAOMC 185683</strain>
    </source>
</reference>
<dbReference type="OrthoDB" id="4306236at2759"/>
<protein>
    <submittedName>
        <fullName evidence="1">Uncharacterized protein</fullName>
    </submittedName>
</protein>
<dbReference type="STRING" id="229535.A0A0M8P7A0"/>
<gene>
    <name evidence="1" type="ORF">ACN38_g4016</name>
</gene>
<accession>A0A0M8P7A0</accession>
<dbReference type="Proteomes" id="UP000037696">
    <property type="component" value="Unassembled WGS sequence"/>
</dbReference>
<evidence type="ECO:0000313" key="1">
    <source>
        <dbReference type="EMBL" id="KOS45007.1"/>
    </source>
</evidence>